<dbReference type="InterPro" id="IPR011042">
    <property type="entry name" value="6-blade_b-propeller_TolB-like"/>
</dbReference>
<comment type="caution">
    <text evidence="11">Lacks conserved residue(s) required for the propagation of feature annotation.</text>
</comment>
<dbReference type="NCBIfam" id="TIGR01643">
    <property type="entry name" value="YD_repeat_2x"/>
    <property type="match status" value="1"/>
</dbReference>
<feature type="domain" description="EGF-like" evidence="14">
    <location>
        <begin position="882"/>
        <end position="918"/>
    </location>
</feature>
<dbReference type="Pfam" id="PF23538">
    <property type="entry name" value="Teneurin_ABD"/>
    <property type="match status" value="1"/>
</dbReference>
<evidence type="ECO:0000256" key="6">
    <source>
        <dbReference type="ARBA" id="ARBA00022692"/>
    </source>
</evidence>
<evidence type="ECO:0000256" key="8">
    <source>
        <dbReference type="ARBA" id="ARBA00022989"/>
    </source>
</evidence>
<feature type="transmembrane region" description="Helical" evidence="13">
    <location>
        <begin position="203"/>
        <end position="224"/>
    </location>
</feature>
<dbReference type="InterPro" id="IPR028916">
    <property type="entry name" value="Tox-GHH_dom"/>
</dbReference>
<keyword evidence="7" id="KW-0677">Repeat</keyword>
<reference evidence="16" key="1">
    <citation type="submission" date="2025-08" db="UniProtKB">
        <authorList>
            <consortium name="RefSeq"/>
        </authorList>
    </citation>
    <scope>IDENTIFICATION</scope>
    <source>
        <tissue evidence="16">Muscle</tissue>
    </source>
</reference>
<feature type="disulfide bond" evidence="11">
    <location>
        <begin position="908"/>
        <end position="917"/>
    </location>
</feature>
<evidence type="ECO:0000313" key="16">
    <source>
        <dbReference type="RefSeq" id="XP_022236325.1"/>
    </source>
</evidence>
<dbReference type="Pfam" id="PF24329">
    <property type="entry name" value="FN-plug_TEN1-4"/>
    <property type="match status" value="1"/>
</dbReference>
<dbReference type="InterPro" id="IPR006530">
    <property type="entry name" value="YD"/>
</dbReference>
<dbReference type="InterPro" id="IPR002049">
    <property type="entry name" value="LE_dom"/>
</dbReference>
<evidence type="ECO:0000259" key="14">
    <source>
        <dbReference type="PROSITE" id="PS50026"/>
    </source>
</evidence>
<evidence type="ECO:0000256" key="11">
    <source>
        <dbReference type="PROSITE-ProRule" id="PRU00076"/>
    </source>
</evidence>
<evidence type="ECO:0000256" key="5">
    <source>
        <dbReference type="ARBA" id="ARBA00022536"/>
    </source>
</evidence>
<dbReference type="Pfam" id="PF25024">
    <property type="entry name" value="EGF_TEN"/>
    <property type="match status" value="1"/>
</dbReference>
<feature type="compositionally biased region" description="Basic and acidic residues" evidence="12">
    <location>
        <begin position="155"/>
        <end position="164"/>
    </location>
</feature>
<feature type="compositionally biased region" description="Polar residues" evidence="12">
    <location>
        <begin position="336"/>
        <end position="356"/>
    </location>
</feature>
<evidence type="ECO:0000256" key="1">
    <source>
        <dbReference type="ARBA" id="ARBA00004167"/>
    </source>
</evidence>
<dbReference type="GeneID" id="106476137"/>
<feature type="region of interest" description="Disordered" evidence="12">
    <location>
        <begin position="133"/>
        <end position="167"/>
    </location>
</feature>
<dbReference type="PROSITE" id="PS00022">
    <property type="entry name" value="EGF_1"/>
    <property type="match status" value="4"/>
</dbReference>
<proteinExistence type="inferred from homology"/>
<keyword evidence="4" id="KW-1003">Cell membrane</keyword>
<evidence type="ECO:0000256" key="4">
    <source>
        <dbReference type="ARBA" id="ARBA00022475"/>
    </source>
</evidence>
<dbReference type="SUPFAM" id="SSF101898">
    <property type="entry name" value="NHL repeat"/>
    <property type="match status" value="1"/>
</dbReference>
<dbReference type="InterPro" id="IPR057629">
    <property type="entry name" value="Teneurin1-4_GBD"/>
</dbReference>
<dbReference type="PANTHER" id="PTHR11219:SF72">
    <property type="entry name" value="TENEURIN-M"/>
    <property type="match status" value="1"/>
</dbReference>
<accession>A0ABM1RY70</accession>
<keyword evidence="6 13" id="KW-0812">Transmembrane</keyword>
<dbReference type="InterPro" id="IPR051216">
    <property type="entry name" value="Teneurin"/>
</dbReference>
<sequence length="3062" mass="344331">MDRETSQQTSRVRNQTRPHPEPQYRARSHQDSQYSSSENEEDDRRHNAYESIDRMKQYEEAFLRSVGLFDPTVAQQATVPVRNLSMNRSSGKNIAGSGGGKQSLPHMNPSTLRRETDRDFETSCLARTPSGSLFIPSDMPKRSGSPQHKNSAPSLHDDIKHPDRAPVPVIPVRNSVRRPVSSHFAHSRLHLRKTLSSRCSWKCTALIFIFISIALLTALSYFIVVNLRYANRQPCPVMVDDMDSVVQGPGLKSTYQDQKGKLWLFSSPQVRNVRDVTQERKSSEIEPGDTSVAATNDDSVDESSGDATFEKTKENETSQNDYGLLDLQADELLSVTSNLPPSKDQSNAHSVNNNDDSLPAPANMEVSANKALQHDAAANPRAANSDYNASGNQIQTVLKNPDVIKTLTFPPDPVEPKKSDFSVNLIELPEHEHAQAVGSGKLPLFIIRNPKSTQQFGGKSSGGLSGSISYTPKTVTKPNELDSKPLPVSTTPPTTAQTTKTEEDVPSFSTSYIGIRRETIQSPITKPTEKAPVYYTVECCPCPKPLANTAKSEQTETITKPSSSQEILIFSEESESELNYTELTKSITPLPVPFVLGTINASLPEELEIFNSTDDSKHQNSSITKSEYLGKNTSISETPLPKPEMLLSAVLNYSIESSTETTLNTTANASEVIDTATFITGTDIEAENRTTEISEAITLPIQMETTTERMTVKGAKEVTPTSFGISPSPAKIIPPESDTFSEVRLGRRNTRKVSSFGHWNVQFHQREAALVKFNFSVPAGASIGVYGRRNSVPSHTRYDFVEILSPKSRRVERSLKEAYNMEFIHFLDPGLWYISVYNDGENPEVLSFVPVITDQSSLPCPYDCHGHGTCDMGTCACEPDYAGDSCAYRVCPVLCSGRGQYVSGECICNPGWKGKECQLREDECEVADCSGHGDCADGTCRCFPGYKGDYCEEIDCLDPDCSGHGVCVSGMCLCRKGWKGADCNEPDSDALRCLPDCSEHGQFDLELQRCVCDDQWTGPDCSQEKCDLDCGPNGRCQDRQCVCLEGWSGTKCMEKLCDLRCAEHGQCKNGTCLCIQGWNGRHCTLEGCPKSCNSHGECLMIGGEWQCRCEYDWDGVDCNVPLERVCDDRKDNDNDGLVDCADSECCRSEDCKDNPLCFSATDPLDILLRKQPPAVTSSFFQRMQFLIEEDSVQSYAREDAFNDSMFWNHFNASRASVIRGQVVSSSGSGLRGIRVGISTDPLIGFTVTRETGWFDLMVNGGGAVTLQFQREPFKPHERIVVVPWNEIVVMNKVTMTIREENAVDYKSPLCLDHNYDTMKPVVLATWKHGFQGGCPEKSSILAESQVVQESLSIPGTDLHLVYHSSRMGGYLSTIQLQLTPDEIPSTLRLIHLRISIEGILFEKQFEADPGIKFTYAWNRRNVYRQRVYGVATATVHIGYEYSNCPQIIWEVQNTQVSGHDMSISEIGGWNLDIHHRYNFHEGILQKGDGTNIYLKNKPKVLLNIMGDGQQRLLHCPDCNGIAKNQRLLAPVTVTGAPDGSIFVGDFNLIRRITPNGLVNTVVELSDAQVAYRYHLAVAPVDGKLYISDPERHQVLRAISLKDIEDVGNNIEVVVGSGLKCLPGDKLLCGDGRSARDAKLSYPKGIAISAHNEMYIADGTNIRVVDKAGIIHTLVGDHYHKSHWKPIPCSGTVKLNQVNLRWPTELSLNPFDSSLHILDDHMVLKITQDKRLKVVAGRPLHCPSPTPFRERSDIATEIYLESPQGIAFAPNGDLYIAESDSLMVNRVRVVGSDGRISHFAGAESKCSCLEVNCKCFDEYHFLATTSKFNTISSIAVTPDGVLHISDQGNQRIRSVSASLPQPNNFQEYEIYYPQTQEIYFFNRHGQHIATKNILTGKTVYTFSYNVNTSFGKLSTVTDAAGNKIYILRDYSNQVNTIENTQGGKCRLEMSRMRMLESFTTPDNFKTMFDYHGSTGLLTSKIDSSGRAYIYSYDDYGRLTEAVTPSGENIKLSYNLSIKGASVTVIRDDMDPVSLIIKGSDVVTKIGDTEDRIIRHPDGSLMMMSKDSSTTEIETVPHPVLSEKSPLLAEIFPVPARLKTSLRDDLFQRFEWRYYLRREGKGWDRKIMQIGRKIKVNDETLLSVEFDREQYSETVYDKKQIPLVTVHYDTLGHPLQWMPTPNITAVQLEYDRFGRLSHWKRGYLSERYSFDIQGRLAEVRYSDNSGIMYKYDEGPISLPTEIILPSGSRYLLQYDSSGSLQAVITPNGHKHEIAKQTSLGFYKLLYVAPGVKHPYVLHFNHRGDIIAKLYPKTKGRVVYNYDKQGKLETVFCGGERTDYHYIKETGQVKNIVKSVTDLDYRVEYRYHGSVVKDEKQRYSSRSGLDGAKIKYRYDGRLSSVQVEVNGKTKTETNYRYNSETGLLEQVEHFLVHRPKINSIFIQDDTRHNSKTIGIDPYGRIAMLAMTLWNKEVFSLTLLYDNRSRIKQTQSKIGKDGSFMVTNYTYTMDGFLERMSGSQTWRFIYDINGNMKSVWEGLRQTSLRYDDGDRLIGYGDVELYVVDARGFVVQRGEEKFQFNAKGQLTLAFELHQYEVKYFYDANDRLIARKDHRGNITQFLYADPQHSHLITHVHYPKNDLTFVLIYDTNNHLIYMKQEKTKYYVATDHIGTPVAVLTPEGNIIKEMHRTPFGKVTTDSNPEFFLAVDFQGGIRDPLTQLIHFGSRVYDPLGAQWLTPSWEDIPSLLRKPYNIHLYRFHSNDPINPIPKQEAHLNELPEWLTALGYDMSKILFKTNPCIKNSGSLMLQQSLPVISGLSCTAEIVTDEFYRFSTVPQTEVKVDGNFLRRINSRIANLPSVLGDGILLSRQNDRAIVQIVSEASPILRDVVNSVFNDTFMIDFHFSHHGQDSFYFVQPDFSKAQEDWDQLQRLGSMFNVTMHPVKGKEALPGIPKVDIRVQSTSVLLNMRYGTSLQEERLRLVVDARRRAVEEAWQQEVALAQSGHRGSRDWSKGEREELLSTGAVPRYYGNDVHDTDRYPQLADDPTNVVFQKENSRKRRARLRRRPG</sequence>
<feature type="region of interest" description="Disordered" evidence="12">
    <location>
        <begin position="86"/>
        <end position="111"/>
    </location>
</feature>
<evidence type="ECO:0000256" key="7">
    <source>
        <dbReference type="ARBA" id="ARBA00022737"/>
    </source>
</evidence>
<dbReference type="InterPro" id="IPR056823">
    <property type="entry name" value="TEN-like_YD-shell"/>
</dbReference>
<feature type="region of interest" description="Disordered" evidence="12">
    <location>
        <begin position="455"/>
        <end position="507"/>
    </location>
</feature>
<dbReference type="PROSITE" id="PS50026">
    <property type="entry name" value="EGF_3"/>
    <property type="match status" value="3"/>
</dbReference>
<evidence type="ECO:0000256" key="13">
    <source>
        <dbReference type="SAM" id="Phobius"/>
    </source>
</evidence>
<feature type="compositionally biased region" description="Basic and acidic residues" evidence="12">
    <location>
        <begin position="275"/>
        <end position="284"/>
    </location>
</feature>
<feature type="domain" description="EGF-like" evidence="14">
    <location>
        <begin position="1084"/>
        <end position="1119"/>
    </location>
</feature>
<dbReference type="PANTHER" id="PTHR11219">
    <property type="entry name" value="TENEURIN AND N-ACETYLGLUCOSAMINE-1-PHOSPHODIESTER ALPHA-N-ACETYLGLUCOSAMINIDASE"/>
    <property type="match status" value="1"/>
</dbReference>
<dbReference type="InterPro" id="IPR056822">
    <property type="entry name" value="TEN_NHL"/>
</dbReference>
<dbReference type="Gene3D" id="2.180.10.10">
    <property type="entry name" value="RHS repeat-associated core"/>
    <property type="match status" value="1"/>
</dbReference>
<feature type="compositionally biased region" description="Polar residues" evidence="12">
    <location>
        <begin position="144"/>
        <end position="153"/>
    </location>
</feature>
<keyword evidence="15" id="KW-1185">Reference proteome</keyword>
<feature type="compositionally biased region" description="Basic residues" evidence="12">
    <location>
        <begin position="3050"/>
        <end position="3062"/>
    </location>
</feature>
<dbReference type="RefSeq" id="XP_022236325.1">
    <property type="nucleotide sequence ID" value="XM_022380617.1"/>
</dbReference>
<keyword evidence="10 11" id="KW-1015">Disulfide bond</keyword>
<gene>
    <name evidence="16" type="primary">LOC106476137</name>
</gene>
<dbReference type="Pfam" id="PF25021">
    <property type="entry name" value="TEN_NHL"/>
    <property type="match status" value="1"/>
</dbReference>
<dbReference type="CDD" id="cd00055">
    <property type="entry name" value="EGF_Lam"/>
    <property type="match status" value="1"/>
</dbReference>
<comment type="similarity">
    <text evidence="3">Belongs to the tenascin family. Teneurin subfamily.</text>
</comment>
<organism evidence="15 16">
    <name type="scientific">Limulus polyphemus</name>
    <name type="common">Atlantic horseshoe crab</name>
    <dbReference type="NCBI Taxonomy" id="6850"/>
    <lineage>
        <taxon>Eukaryota</taxon>
        <taxon>Metazoa</taxon>
        <taxon>Ecdysozoa</taxon>
        <taxon>Arthropoda</taxon>
        <taxon>Chelicerata</taxon>
        <taxon>Merostomata</taxon>
        <taxon>Xiphosura</taxon>
        <taxon>Limulidae</taxon>
        <taxon>Limulus</taxon>
    </lineage>
</organism>
<feature type="compositionally biased region" description="Basic and acidic residues" evidence="12">
    <location>
        <begin position="18"/>
        <end position="30"/>
    </location>
</feature>
<dbReference type="SUPFAM" id="SSF49464">
    <property type="entry name" value="Carboxypeptidase regulatory domain-like"/>
    <property type="match status" value="1"/>
</dbReference>
<feature type="disulfide bond" evidence="11">
    <location>
        <begin position="1109"/>
        <end position="1118"/>
    </location>
</feature>
<evidence type="ECO:0000256" key="12">
    <source>
        <dbReference type="SAM" id="MobiDB-lite"/>
    </source>
</evidence>
<feature type="region of interest" description="Disordered" evidence="12">
    <location>
        <begin position="1"/>
        <end position="47"/>
    </location>
</feature>
<name>A0ABM1RY70_LIMPO</name>
<dbReference type="CDD" id="cd00054">
    <property type="entry name" value="EGF_CA"/>
    <property type="match status" value="1"/>
</dbReference>
<dbReference type="Pfam" id="PF25020">
    <property type="entry name" value="TTR_TEN1-4"/>
    <property type="match status" value="1"/>
</dbReference>
<comment type="subcellular location">
    <subcellularLocation>
        <location evidence="2">Cell membrane</location>
    </subcellularLocation>
    <subcellularLocation>
        <location evidence="1">Membrane</location>
        <topology evidence="1">Single-pass membrane protein</topology>
    </subcellularLocation>
</comment>
<dbReference type="PROSITE" id="PS01186">
    <property type="entry name" value="EGF_2"/>
    <property type="match status" value="2"/>
</dbReference>
<keyword evidence="5 11" id="KW-0245">EGF-like domain</keyword>
<evidence type="ECO:0000313" key="15">
    <source>
        <dbReference type="Proteomes" id="UP000694941"/>
    </source>
</evidence>
<evidence type="ECO:0000256" key="3">
    <source>
        <dbReference type="ARBA" id="ARBA00009385"/>
    </source>
</evidence>
<feature type="disulfide bond" evidence="11">
    <location>
        <begin position="1088"/>
        <end position="1098"/>
    </location>
</feature>
<feature type="compositionally biased region" description="Polar residues" evidence="12">
    <location>
        <begin position="1"/>
        <end position="17"/>
    </location>
</feature>
<feature type="region of interest" description="Disordered" evidence="12">
    <location>
        <begin position="275"/>
        <end position="322"/>
    </location>
</feature>
<dbReference type="InterPro" id="IPR000742">
    <property type="entry name" value="EGF"/>
</dbReference>
<dbReference type="Pfam" id="PF23093">
    <property type="entry name" value="GBD_Tenm3"/>
    <property type="match status" value="1"/>
</dbReference>
<evidence type="ECO:0000256" key="10">
    <source>
        <dbReference type="ARBA" id="ARBA00023157"/>
    </source>
</evidence>
<feature type="disulfide bond" evidence="11">
    <location>
        <begin position="942"/>
        <end position="951"/>
    </location>
</feature>
<dbReference type="Pfam" id="PF15636">
    <property type="entry name" value="Tox-GHH"/>
    <property type="match status" value="1"/>
</dbReference>
<dbReference type="Gene3D" id="2.10.25.10">
    <property type="entry name" value="Laminin"/>
    <property type="match status" value="6"/>
</dbReference>
<dbReference type="Proteomes" id="UP000694941">
    <property type="component" value="Unplaced"/>
</dbReference>
<dbReference type="Pfam" id="PF25023">
    <property type="entry name" value="TEN_YD-shell"/>
    <property type="match status" value="1"/>
</dbReference>
<protein>
    <submittedName>
        <fullName evidence="16">LOW QUALITY PROTEIN: teneurin-m-like</fullName>
    </submittedName>
</protein>
<dbReference type="Gene3D" id="2.120.10.30">
    <property type="entry name" value="TolB, C-terminal domain"/>
    <property type="match status" value="2"/>
</dbReference>
<evidence type="ECO:0000256" key="9">
    <source>
        <dbReference type="ARBA" id="ARBA00023136"/>
    </source>
</evidence>
<dbReference type="InterPro" id="IPR008969">
    <property type="entry name" value="CarboxyPept-like_regulatory"/>
</dbReference>
<feature type="domain" description="EGF-like" evidence="14">
    <location>
        <begin position="920"/>
        <end position="952"/>
    </location>
</feature>
<keyword evidence="9 13" id="KW-0472">Membrane</keyword>
<evidence type="ECO:0000256" key="2">
    <source>
        <dbReference type="ARBA" id="ARBA00004236"/>
    </source>
</evidence>
<dbReference type="InterPro" id="IPR056820">
    <property type="entry name" value="TEN_TTR-like"/>
</dbReference>
<feature type="region of interest" description="Disordered" evidence="12">
    <location>
        <begin position="3024"/>
        <end position="3062"/>
    </location>
</feature>
<feature type="region of interest" description="Disordered" evidence="12">
    <location>
        <begin position="336"/>
        <end position="362"/>
    </location>
</feature>
<dbReference type="InterPro" id="IPR057627">
    <property type="entry name" value="FN-plug_TEN1-4"/>
</dbReference>
<dbReference type="SMART" id="SM00181">
    <property type="entry name" value="EGF"/>
    <property type="match status" value="8"/>
</dbReference>
<keyword evidence="8 13" id="KW-1133">Transmembrane helix</keyword>